<dbReference type="EMBL" id="CABGGS010000002">
    <property type="protein sequence ID" value="VUS28653.1"/>
    <property type="molecule type" value="Genomic_DNA"/>
</dbReference>
<sequence length="41" mass="4927">MFGIFFIKLWVNLNLYYFGENPLFLEAYIYSSEVKPFGAKR</sequence>
<comment type="caution">
    <text evidence="1">The sequence shown here is derived from an EMBL/GenBank/DDBJ whole genome shotgun (WGS) entry which is preliminary data.</text>
</comment>
<accession>A0ABY6V6K5</accession>
<name>A0ABY6V6K5_9ENTR</name>
<protein>
    <submittedName>
        <fullName evidence="1">Uncharacterized protein</fullName>
    </submittedName>
</protein>
<proteinExistence type="predicted"/>
<evidence type="ECO:0000313" key="1">
    <source>
        <dbReference type="EMBL" id="VUS28653.1"/>
    </source>
</evidence>
<organism evidence="1 2">
    <name type="scientific">Klebsiella spallanzanii</name>
    <dbReference type="NCBI Taxonomy" id="2587528"/>
    <lineage>
        <taxon>Bacteria</taxon>
        <taxon>Pseudomonadati</taxon>
        <taxon>Pseudomonadota</taxon>
        <taxon>Gammaproteobacteria</taxon>
        <taxon>Enterobacterales</taxon>
        <taxon>Enterobacteriaceae</taxon>
        <taxon>Klebsiella/Raoultella group</taxon>
        <taxon>Klebsiella</taxon>
    </lineage>
</organism>
<evidence type="ECO:0000313" key="2">
    <source>
        <dbReference type="Proteomes" id="UP000317652"/>
    </source>
</evidence>
<keyword evidence="2" id="KW-1185">Reference proteome</keyword>
<gene>
    <name evidence="1" type="ORF">SB6411_04476</name>
</gene>
<dbReference type="Proteomes" id="UP000317652">
    <property type="component" value="Unassembled WGS sequence"/>
</dbReference>
<reference evidence="1 2" key="1">
    <citation type="submission" date="2019-07" db="EMBL/GenBank/DDBJ databases">
        <authorList>
            <person name="Brisse S."/>
            <person name="Rodrigues C."/>
            <person name="Thorpe H."/>
        </authorList>
    </citation>
    <scope>NUCLEOTIDE SEQUENCE [LARGE SCALE GENOMIC DNA]</scope>
    <source>
        <strain evidence="1">SB6411</strain>
    </source>
</reference>